<gene>
    <name evidence="1" type="ORF">BJ998_005128</name>
</gene>
<evidence type="ECO:0000313" key="2">
    <source>
        <dbReference type="Proteomes" id="UP000585638"/>
    </source>
</evidence>
<dbReference type="EMBL" id="JACHIR010000001">
    <property type="protein sequence ID" value="MBB5893932.1"/>
    <property type="molecule type" value="Genomic_DNA"/>
</dbReference>
<protein>
    <submittedName>
        <fullName evidence="1">Pimeloyl-ACP methyl ester carboxylesterase</fullName>
    </submittedName>
</protein>
<dbReference type="GO" id="GO:0003824">
    <property type="term" value="F:catalytic activity"/>
    <property type="evidence" value="ECO:0007669"/>
    <property type="project" value="UniProtKB-ARBA"/>
</dbReference>
<dbReference type="SUPFAM" id="SSF53474">
    <property type="entry name" value="alpha/beta-Hydrolases"/>
    <property type="match status" value="1"/>
</dbReference>
<comment type="caution">
    <text evidence="1">The sequence shown here is derived from an EMBL/GenBank/DDBJ whole genome shotgun (WGS) entry which is preliminary data.</text>
</comment>
<dbReference type="AlphaFoldDB" id="A0A7W9NHV8"/>
<dbReference type="InterPro" id="IPR029058">
    <property type="entry name" value="AB_hydrolase_fold"/>
</dbReference>
<keyword evidence="2" id="KW-1185">Reference proteome</keyword>
<evidence type="ECO:0000313" key="1">
    <source>
        <dbReference type="EMBL" id="MBB5893932.1"/>
    </source>
</evidence>
<accession>A0A7W9NHV8</accession>
<reference evidence="1 2" key="1">
    <citation type="submission" date="2020-08" db="EMBL/GenBank/DDBJ databases">
        <title>Sequencing the genomes of 1000 actinobacteria strains.</title>
        <authorList>
            <person name="Klenk H.-P."/>
        </authorList>
    </citation>
    <scope>NUCLEOTIDE SEQUENCE [LARGE SCALE GENOMIC DNA]</scope>
    <source>
        <strain evidence="1 2">DSM 43851</strain>
    </source>
</reference>
<dbReference type="RefSeq" id="WP_184865570.1">
    <property type="nucleotide sequence ID" value="NZ_BAAAWY010000011.1"/>
</dbReference>
<proteinExistence type="predicted"/>
<organism evidence="1 2">
    <name type="scientific">Kutzneria kofuensis</name>
    <dbReference type="NCBI Taxonomy" id="103725"/>
    <lineage>
        <taxon>Bacteria</taxon>
        <taxon>Bacillati</taxon>
        <taxon>Actinomycetota</taxon>
        <taxon>Actinomycetes</taxon>
        <taxon>Pseudonocardiales</taxon>
        <taxon>Pseudonocardiaceae</taxon>
        <taxon>Kutzneria</taxon>
    </lineage>
</organism>
<sequence>MDTKTRGDGPLLLLLHGGGGDVTSFDAVLDILAEHYTVVTYTQCDGGPVERADEAARLLADLGASKASVFASSAGAMVALDLVARHPERVGLLVAHEPPVVSLLPDADELLQAFHDLVGKPDSGVRFVRLTGVLGPVDESMVLAAGEHMRVDANMGTYLGWQPDLAAIRDGEVKVVLAAGKQVAGSIPFRTAEAVADAVGAPMVIFPGNHFGYAPLPGVNDPAAFGRTLVDLLRSQLSR</sequence>
<dbReference type="Gene3D" id="3.40.50.1820">
    <property type="entry name" value="alpha/beta hydrolase"/>
    <property type="match status" value="1"/>
</dbReference>
<name>A0A7W9NHV8_9PSEU</name>
<dbReference type="Proteomes" id="UP000585638">
    <property type="component" value="Unassembled WGS sequence"/>
</dbReference>